<feature type="domain" description="DUF1618" evidence="1">
    <location>
        <begin position="230"/>
        <end position="262"/>
    </location>
</feature>
<dbReference type="OrthoDB" id="683831at2759"/>
<dbReference type="Gramene" id="TraesRN5B0101073000.1">
    <property type="protein sequence ID" value="TraesRN5B0101073000.1"/>
    <property type="gene ID" value="TraesRN5B0101073000"/>
</dbReference>
<dbReference type="Proteomes" id="UP000019116">
    <property type="component" value="Chromosome 5B"/>
</dbReference>
<dbReference type="PANTHER" id="PTHR33074:SF142">
    <property type="entry name" value="DUF1618 DOMAIN-CONTAINING PROTEIN"/>
    <property type="match status" value="1"/>
</dbReference>
<dbReference type="Gramene" id="TraesROB_scaffold_013094_01G000100.1">
    <property type="protein sequence ID" value="TraesROB_scaffold_013094_01G000100.1"/>
    <property type="gene ID" value="TraesROB_scaffold_013094_01G000100"/>
</dbReference>
<dbReference type="PANTHER" id="PTHR33074">
    <property type="entry name" value="EXPRESSED PROTEIN-RELATED"/>
    <property type="match status" value="1"/>
</dbReference>
<dbReference type="Gramene" id="TraesLDM5B03G02985110.2">
    <property type="protein sequence ID" value="TraesLDM5B03G02985110.2"/>
    <property type="gene ID" value="TraesLDM5B03G02985110"/>
</dbReference>
<name>A0A3B6LV46_WHEAT</name>
<organism evidence="2">
    <name type="scientific">Triticum aestivum</name>
    <name type="common">Wheat</name>
    <dbReference type="NCBI Taxonomy" id="4565"/>
    <lineage>
        <taxon>Eukaryota</taxon>
        <taxon>Viridiplantae</taxon>
        <taxon>Streptophyta</taxon>
        <taxon>Embryophyta</taxon>
        <taxon>Tracheophyta</taxon>
        <taxon>Spermatophyta</taxon>
        <taxon>Magnoliopsida</taxon>
        <taxon>Liliopsida</taxon>
        <taxon>Poales</taxon>
        <taxon>Poaceae</taxon>
        <taxon>BOP clade</taxon>
        <taxon>Pooideae</taxon>
        <taxon>Triticodae</taxon>
        <taxon>Triticeae</taxon>
        <taxon>Triticinae</taxon>
        <taxon>Triticum</taxon>
    </lineage>
</organism>
<dbReference type="InterPro" id="IPR011676">
    <property type="entry name" value="DUF1618"/>
</dbReference>
<proteinExistence type="predicted"/>
<sequence>MPTEGEPQPEEGTGVLPNPDWVMLGRIGRTRCHNSLGAARVALNKNKTAALLHMAGGPFCYVSFTLAAPRKGVSYLNLHWPEGQDAAIPPAYPSVRAADKELILFDISTPAQTDSYLVPPDLFVYTAAGSSPSVQRLPPCTERGKKPFLMDNLATGILRLKAEDRYIVADLNVYSEEAGLRAELCVFDSYLNKWEITPKIAFDDHINGGQFTNLWSTHHVFAFAGRFLCWIDYFSGVLLCDFSMTDSPVLRFVPFPGEKEYHDKPMDLAS</sequence>
<evidence type="ECO:0000259" key="1">
    <source>
        <dbReference type="Pfam" id="PF07762"/>
    </source>
</evidence>
<keyword evidence="3" id="KW-1185">Reference proteome</keyword>
<reference evidence="2" key="1">
    <citation type="submission" date="2018-08" db="EMBL/GenBank/DDBJ databases">
        <authorList>
            <person name="Rossello M."/>
        </authorList>
    </citation>
    <scope>NUCLEOTIDE SEQUENCE [LARGE SCALE GENOMIC DNA]</scope>
    <source>
        <strain evidence="2">cv. Chinese Spring</strain>
    </source>
</reference>
<dbReference type="Pfam" id="PF07762">
    <property type="entry name" value="DUF1618"/>
    <property type="match status" value="1"/>
</dbReference>
<protein>
    <recommendedName>
        <fullName evidence="1">DUF1618 domain-containing protein</fullName>
    </recommendedName>
</protein>
<dbReference type="EnsemblPlants" id="TraesCS5B02G448300.1">
    <property type="protein sequence ID" value="TraesCS5B02G448300.1"/>
    <property type="gene ID" value="TraesCS5B02G448300"/>
</dbReference>
<evidence type="ECO:0000313" key="3">
    <source>
        <dbReference type="Proteomes" id="UP000019116"/>
    </source>
</evidence>
<accession>A0A3B6LV46</accession>
<reference evidence="2" key="2">
    <citation type="submission" date="2018-10" db="UniProtKB">
        <authorList>
            <consortium name="EnsemblPlants"/>
        </authorList>
    </citation>
    <scope>IDENTIFICATION</scope>
</reference>
<dbReference type="Gramene" id="TraesWEE_scaffold_001507_01G000100.1">
    <property type="protein sequence ID" value="TraesWEE_scaffold_001507_01G000100.1"/>
    <property type="gene ID" value="TraesWEE_scaffold_001507_01G000100"/>
</dbReference>
<dbReference type="Gramene" id="TraesCS5B02G448300.1">
    <property type="protein sequence ID" value="TraesCS5B02G448300.1"/>
    <property type="gene ID" value="TraesCS5B02G448300"/>
</dbReference>
<evidence type="ECO:0000313" key="2">
    <source>
        <dbReference type="EnsemblPlants" id="TraesCS5B02G448300.1"/>
    </source>
</evidence>
<dbReference type="AlphaFoldDB" id="A0A3B6LV46"/>
<dbReference type="Gramene" id="TraesCS5B03G1100300.1">
    <property type="protein sequence ID" value="TraesCS5B03G1100300.1.CDS"/>
    <property type="gene ID" value="TraesCS5B03G1100300"/>
</dbReference>